<dbReference type="PANTHER" id="PTHR12877:SF15">
    <property type="entry name" value="RHO GUANINE NUCLEOTIDE EXCHANGE FACTOR 17"/>
    <property type="match status" value="1"/>
</dbReference>
<name>A0A1I8F4F0_9PLAT</name>
<organism evidence="3 4">
    <name type="scientific">Macrostomum lignano</name>
    <dbReference type="NCBI Taxonomy" id="282301"/>
    <lineage>
        <taxon>Eukaryota</taxon>
        <taxon>Metazoa</taxon>
        <taxon>Spiralia</taxon>
        <taxon>Lophotrochozoa</taxon>
        <taxon>Platyhelminthes</taxon>
        <taxon>Rhabditophora</taxon>
        <taxon>Macrostomorpha</taxon>
        <taxon>Macrostomida</taxon>
        <taxon>Macrostomidae</taxon>
        <taxon>Macrostomum</taxon>
    </lineage>
</organism>
<dbReference type="GO" id="GO:0005085">
    <property type="term" value="F:guanyl-nucleotide exchange factor activity"/>
    <property type="evidence" value="ECO:0007669"/>
    <property type="project" value="UniProtKB-KW"/>
</dbReference>
<dbReference type="InterPro" id="IPR039919">
    <property type="entry name" value="ARHGEF10/ARHGEF17"/>
</dbReference>
<dbReference type="AlphaFoldDB" id="A0A1I8F4F0"/>
<feature type="compositionally biased region" description="Basic and acidic residues" evidence="2">
    <location>
        <begin position="368"/>
        <end position="377"/>
    </location>
</feature>
<dbReference type="PANTHER" id="PTHR12877">
    <property type="entry name" value="RHO GUANINE NUCLEOTIDE EXCHANGE FACTOR"/>
    <property type="match status" value="1"/>
</dbReference>
<accession>A0A1I8F4F0</accession>
<feature type="region of interest" description="Disordered" evidence="2">
    <location>
        <begin position="546"/>
        <end position="569"/>
    </location>
</feature>
<feature type="region of interest" description="Disordered" evidence="2">
    <location>
        <begin position="1"/>
        <end position="39"/>
    </location>
</feature>
<feature type="region of interest" description="Disordered" evidence="2">
    <location>
        <begin position="668"/>
        <end position="702"/>
    </location>
</feature>
<feature type="region of interest" description="Disordered" evidence="2">
    <location>
        <begin position="368"/>
        <end position="431"/>
    </location>
</feature>
<feature type="region of interest" description="Disordered" evidence="2">
    <location>
        <begin position="590"/>
        <end position="637"/>
    </location>
</feature>
<dbReference type="Pfam" id="PF19056">
    <property type="entry name" value="WD40_2"/>
    <property type="match status" value="1"/>
</dbReference>
<feature type="compositionally biased region" description="Low complexity" evidence="2">
    <location>
        <begin position="599"/>
        <end position="623"/>
    </location>
</feature>
<sequence length="867" mass="93558">AWSRQPRTRRCESLEPTTWPQAKRGSHGSEPVLRTPAQPAADWTCSRPAWKAVAYPLSLAAVRDSNKKSQWESAFLDAKMKLMYKCSSLPEFLADSAGLRAADRHDACSAPIDEYNDQNCRDIWICCHHQIPNFSKVTFGLLSLAARANSYLMATAIPVAAAARRFRGGLRLRLSQAYRRTLRNLVSWPSTPTLLADRQQHQHNINNNNDKNDNKTTKVNNNITNNEQQHHQQQQQQQQQHPLGFTPSLLLSLLGNQQALSGAASLSAGGGNARSSCAAKSARRIASPLLARGGMCSSPALCAQLCPLALSAARRRAQASLQNGRQPGHCRAPEKTPSSRATTPSRPTSSSCRRRRCRPFEWRLLRKRDSSSRKEAQAECEENADDSNNTASSSTSASSDEDGAETATMETAATASRQQQQQQQQQQRLSDPYKSTMWLGCEDGWLLVYYGTDNNNQAEAEGRQRAGITSLIHLDGRVYVSLASGEVVVYRRRTDGLWDFDKLHVTMTVKEGKPIKRMIAAAGKIWCCAGKDMIIVSPVSESVDSSFPINQQQQQQQQQQSRRSVQSMTCSALPYGHSGSVRFLTAVERPPSTRNAGTGVPFSPVGFSSSSSSATIGSSSSTAGHHRTLQTPAQAARRDFTVTRGNAGLPDDDSACSQAEIESESDATQRAAACCSDDEVPQLHSPTSGGVGNSGLASTSSTVSSSRTSVHFCSRTGVVTRLLDRPSRDFRSANSFAASRFEAAAVPACPGAIASLFRVELLTGKAAEDVVVCSCGACFGLVSPGNSGAYWLWQKDGAVGVWDGGVSAIDPRSPVPFDPIDKSLLTTCSLEGRPTSAKPITVELLGSPGPLLLPLTPGYSRTSQLAS</sequence>
<feature type="region of interest" description="Disordered" evidence="2">
    <location>
        <begin position="643"/>
        <end position="662"/>
    </location>
</feature>
<feature type="compositionally biased region" description="Low complexity" evidence="2">
    <location>
        <begin position="405"/>
        <end position="427"/>
    </location>
</feature>
<dbReference type="Proteomes" id="UP000095280">
    <property type="component" value="Unplaced"/>
</dbReference>
<keyword evidence="3" id="KW-1185">Reference proteome</keyword>
<feature type="region of interest" description="Disordered" evidence="2">
    <location>
        <begin position="317"/>
        <end position="352"/>
    </location>
</feature>
<dbReference type="WBParaSite" id="maker-unitig_20201-snap-gene-0.3-mRNA-1">
    <property type="protein sequence ID" value="maker-unitig_20201-snap-gene-0.3-mRNA-1"/>
    <property type="gene ID" value="maker-unitig_20201-snap-gene-0.3"/>
</dbReference>
<feature type="compositionally biased region" description="Low complexity" evidence="2">
    <location>
        <begin position="386"/>
        <end position="398"/>
    </location>
</feature>
<evidence type="ECO:0000256" key="2">
    <source>
        <dbReference type="SAM" id="MobiDB-lite"/>
    </source>
</evidence>
<reference evidence="4" key="1">
    <citation type="submission" date="2016-11" db="UniProtKB">
        <authorList>
            <consortium name="WormBaseParasite"/>
        </authorList>
    </citation>
    <scope>IDENTIFICATION</scope>
</reference>
<feature type="compositionally biased region" description="Low complexity" evidence="2">
    <location>
        <begin position="336"/>
        <end position="351"/>
    </location>
</feature>
<dbReference type="GO" id="GO:0030036">
    <property type="term" value="P:actin cytoskeleton organization"/>
    <property type="evidence" value="ECO:0007669"/>
    <property type="project" value="TreeGrafter"/>
</dbReference>
<evidence type="ECO:0000313" key="3">
    <source>
        <dbReference type="Proteomes" id="UP000095280"/>
    </source>
</evidence>
<evidence type="ECO:0000256" key="1">
    <source>
        <dbReference type="ARBA" id="ARBA00022658"/>
    </source>
</evidence>
<feature type="compositionally biased region" description="Low complexity" evidence="2">
    <location>
        <begin position="551"/>
        <end position="560"/>
    </location>
</feature>
<keyword evidence="1" id="KW-0344">Guanine-nucleotide releasing factor</keyword>
<proteinExistence type="predicted"/>
<evidence type="ECO:0000313" key="4">
    <source>
        <dbReference type="WBParaSite" id="maker-unitig_20201-snap-gene-0.3-mRNA-1"/>
    </source>
</evidence>
<protein>
    <submittedName>
        <fullName evidence="4">RIC1 domain-containing protein</fullName>
    </submittedName>
</protein>